<evidence type="ECO:0000256" key="1">
    <source>
        <dbReference type="SAM" id="MobiDB-lite"/>
    </source>
</evidence>
<dbReference type="AlphaFoldDB" id="A0AAN6N3C0"/>
<accession>A0AAN6N3C0</accession>
<dbReference type="Proteomes" id="UP001303473">
    <property type="component" value="Unassembled WGS sequence"/>
</dbReference>
<proteinExistence type="predicted"/>
<gene>
    <name evidence="2" type="ORF">QBC46DRAFT_344949</name>
</gene>
<reference evidence="3" key="1">
    <citation type="journal article" date="2023" name="Mol. Phylogenet. Evol.">
        <title>Genome-scale phylogeny and comparative genomics of the fungal order Sordariales.</title>
        <authorList>
            <person name="Hensen N."/>
            <person name="Bonometti L."/>
            <person name="Westerberg I."/>
            <person name="Brannstrom I.O."/>
            <person name="Guillou S."/>
            <person name="Cros-Aarteil S."/>
            <person name="Calhoun S."/>
            <person name="Haridas S."/>
            <person name="Kuo A."/>
            <person name="Mondo S."/>
            <person name="Pangilinan J."/>
            <person name="Riley R."/>
            <person name="LaButti K."/>
            <person name="Andreopoulos B."/>
            <person name="Lipzen A."/>
            <person name="Chen C."/>
            <person name="Yan M."/>
            <person name="Daum C."/>
            <person name="Ng V."/>
            <person name="Clum A."/>
            <person name="Steindorff A."/>
            <person name="Ohm R.A."/>
            <person name="Martin F."/>
            <person name="Silar P."/>
            <person name="Natvig D.O."/>
            <person name="Lalanne C."/>
            <person name="Gautier V."/>
            <person name="Ament-Velasquez S.L."/>
            <person name="Kruys A."/>
            <person name="Hutchinson M.I."/>
            <person name="Powell A.J."/>
            <person name="Barry K."/>
            <person name="Miller A.N."/>
            <person name="Grigoriev I.V."/>
            <person name="Debuchy R."/>
            <person name="Gladieux P."/>
            <person name="Hiltunen Thoren M."/>
            <person name="Johannesson H."/>
        </authorList>
    </citation>
    <scope>NUCLEOTIDE SEQUENCE [LARGE SCALE GENOMIC DNA]</scope>
    <source>
        <strain evidence="3">CBS 340.73</strain>
    </source>
</reference>
<evidence type="ECO:0008006" key="4">
    <source>
        <dbReference type="Google" id="ProtNLM"/>
    </source>
</evidence>
<protein>
    <recommendedName>
        <fullName evidence="4">Conidiation-specific protein 8</fullName>
    </recommendedName>
</protein>
<name>A0AAN6N3C0_9PEZI</name>
<sequence>MVDKSTTMPDAVPTPAGQRRRSSQLFQGLTAQKRKEDPVSVARRQSMNEQRPQVGFFGTMWQNFVRGPESRPEAGSPPK</sequence>
<organism evidence="2 3">
    <name type="scientific">Diplogelasinospora grovesii</name>
    <dbReference type="NCBI Taxonomy" id="303347"/>
    <lineage>
        <taxon>Eukaryota</taxon>
        <taxon>Fungi</taxon>
        <taxon>Dikarya</taxon>
        <taxon>Ascomycota</taxon>
        <taxon>Pezizomycotina</taxon>
        <taxon>Sordariomycetes</taxon>
        <taxon>Sordariomycetidae</taxon>
        <taxon>Sordariales</taxon>
        <taxon>Diplogelasinosporaceae</taxon>
        <taxon>Diplogelasinospora</taxon>
    </lineage>
</organism>
<evidence type="ECO:0000313" key="3">
    <source>
        <dbReference type="Proteomes" id="UP001303473"/>
    </source>
</evidence>
<keyword evidence="3" id="KW-1185">Reference proteome</keyword>
<feature type="region of interest" description="Disordered" evidence="1">
    <location>
        <begin position="1"/>
        <end position="51"/>
    </location>
</feature>
<dbReference type="EMBL" id="MU853864">
    <property type="protein sequence ID" value="KAK3937058.1"/>
    <property type="molecule type" value="Genomic_DNA"/>
</dbReference>
<comment type="caution">
    <text evidence="2">The sequence shown here is derived from an EMBL/GenBank/DDBJ whole genome shotgun (WGS) entry which is preliminary data.</text>
</comment>
<evidence type="ECO:0000313" key="2">
    <source>
        <dbReference type="EMBL" id="KAK3937058.1"/>
    </source>
</evidence>